<dbReference type="AlphaFoldDB" id="A0A2U3L2T4"/>
<dbReference type="Gene3D" id="3.40.640.10">
    <property type="entry name" value="Type I PLP-dependent aspartate aminotransferase-like (Major domain)"/>
    <property type="match status" value="1"/>
</dbReference>
<evidence type="ECO:0000313" key="5">
    <source>
        <dbReference type="Proteomes" id="UP000238701"/>
    </source>
</evidence>
<dbReference type="InterPro" id="IPR015421">
    <property type="entry name" value="PyrdxlP-dep_Trfase_major"/>
</dbReference>
<proteinExistence type="predicted"/>
<organism evidence="4 5">
    <name type="scientific">Candidatus Sulfotelmatobacter kueseliae</name>
    <dbReference type="NCBI Taxonomy" id="2042962"/>
    <lineage>
        <taxon>Bacteria</taxon>
        <taxon>Pseudomonadati</taxon>
        <taxon>Acidobacteriota</taxon>
        <taxon>Terriglobia</taxon>
        <taxon>Terriglobales</taxon>
        <taxon>Candidatus Korobacteraceae</taxon>
        <taxon>Candidatus Sulfotelmatobacter</taxon>
    </lineage>
</organism>
<reference evidence="5" key="1">
    <citation type="submission" date="2018-02" db="EMBL/GenBank/DDBJ databases">
        <authorList>
            <person name="Hausmann B."/>
        </authorList>
    </citation>
    <scope>NUCLEOTIDE SEQUENCE [LARGE SCALE GENOMIC DNA]</scope>
    <source>
        <strain evidence="5">Peat soil MAG SbA1</strain>
    </source>
</reference>
<evidence type="ECO:0000256" key="2">
    <source>
        <dbReference type="ARBA" id="ARBA00022898"/>
    </source>
</evidence>
<dbReference type="Proteomes" id="UP000238701">
    <property type="component" value="Unassembled WGS sequence"/>
</dbReference>
<dbReference type="PANTHER" id="PTHR32328">
    <property type="entry name" value="L-SERYL-TRNA(SEC) SELENIUM TRANSFERASE"/>
    <property type="match status" value="1"/>
</dbReference>
<name>A0A2U3L2T4_9BACT</name>
<evidence type="ECO:0000313" key="4">
    <source>
        <dbReference type="EMBL" id="SPF46202.1"/>
    </source>
</evidence>
<dbReference type="InterPro" id="IPR015424">
    <property type="entry name" value="PyrdxlP-dep_Trfase"/>
</dbReference>
<dbReference type="Pfam" id="PF00266">
    <property type="entry name" value="Aminotran_5"/>
    <property type="match status" value="1"/>
</dbReference>
<protein>
    <submittedName>
        <fullName evidence="4">L-seryl-tRNA(Ser) selenium transferase protein</fullName>
    </submittedName>
</protein>
<dbReference type="PROSITE" id="PS51318">
    <property type="entry name" value="TAT"/>
    <property type="match status" value="1"/>
</dbReference>
<accession>A0A2U3L2T4</accession>
<feature type="domain" description="Aminotransferase class V" evidence="3">
    <location>
        <begin position="102"/>
        <end position="339"/>
    </location>
</feature>
<evidence type="ECO:0000259" key="3">
    <source>
        <dbReference type="Pfam" id="PF00266"/>
    </source>
</evidence>
<dbReference type="InterPro" id="IPR019546">
    <property type="entry name" value="TAT_signal_bac_arc"/>
</dbReference>
<dbReference type="NCBIfam" id="TIGR01409">
    <property type="entry name" value="TAT_signal_seq"/>
    <property type="match status" value="1"/>
</dbReference>
<dbReference type="PANTHER" id="PTHR32328:SF0">
    <property type="entry name" value="L-SERYL-TRNA(SEC) SELENIUM TRANSFERASE"/>
    <property type="match status" value="1"/>
</dbReference>
<gene>
    <name evidence="4" type="ORF">SBA1_640010</name>
</gene>
<dbReference type="InterPro" id="IPR006311">
    <property type="entry name" value="TAT_signal"/>
</dbReference>
<dbReference type="OrthoDB" id="9787096at2"/>
<keyword evidence="4" id="KW-0808">Transferase</keyword>
<dbReference type="InterPro" id="IPR000192">
    <property type="entry name" value="Aminotrans_V_dom"/>
</dbReference>
<evidence type="ECO:0000256" key="1">
    <source>
        <dbReference type="ARBA" id="ARBA00001933"/>
    </source>
</evidence>
<dbReference type="GO" id="GO:0004125">
    <property type="term" value="F:L-seryl-tRNA(Sec) selenium transferase activity"/>
    <property type="evidence" value="ECO:0007669"/>
    <property type="project" value="TreeGrafter"/>
</dbReference>
<keyword evidence="2" id="KW-0663">Pyridoxal phosphate</keyword>
<dbReference type="SUPFAM" id="SSF53383">
    <property type="entry name" value="PLP-dependent transferases"/>
    <property type="match status" value="1"/>
</dbReference>
<sequence>MRLTSSWSRRGFLGTVAAMVASMAAPRRLFSKISASSRNTRVTGFGQSGNPYEELAVTTVINCQGTMTMLGGSVLRPELEAVMAMAGRHFVSIPELEVAAGKRIAEMLKLPEGYTALVTSGAAAAMQSGLAGILTKDNEALIRQLPDLTGMKSEVIIQKTHRNPFDHQLRSTGVKLIEIETRDDLRRAVNDRTAMMHFTNFANAAGQIKVDEWVQLAKEYNIPCMNDAAADTPPVSHLWDYANMGYDLVTFSGGKAIRGPQCAGLLIGRKDLVSYALLNNSPHEDTIGRSQKVGKEEIIGMLKALELYQQEDHDALAREWQAQLEGISRQLTKIPGVSTEYFTPEIANHVPHMRITWDSRVSLEPKQVSKLLHESQPAIVIGGGEGRPGLSMCSFMLQPGEDKIVAERLSRILREHSA</sequence>
<comment type="cofactor">
    <cofactor evidence="1">
        <name>pyridoxal 5'-phosphate</name>
        <dbReference type="ChEBI" id="CHEBI:597326"/>
    </cofactor>
</comment>
<dbReference type="EMBL" id="OMOD01000160">
    <property type="protein sequence ID" value="SPF46202.1"/>
    <property type="molecule type" value="Genomic_DNA"/>
</dbReference>